<keyword evidence="1" id="KW-0645">Protease</keyword>
<dbReference type="GO" id="GO:0006515">
    <property type="term" value="P:protein quality control for misfolded or incompletely synthesized proteins"/>
    <property type="evidence" value="ECO:0007669"/>
    <property type="project" value="TreeGrafter"/>
</dbReference>
<dbReference type="PRINTS" id="PR00830">
    <property type="entry name" value="ENDOLAPTASE"/>
</dbReference>
<evidence type="ECO:0000313" key="4">
    <source>
        <dbReference type="EMBL" id="QHT04362.1"/>
    </source>
</evidence>
<evidence type="ECO:0000256" key="1">
    <source>
        <dbReference type="ARBA" id="ARBA00022670"/>
    </source>
</evidence>
<name>A0A6C0CJN2_9ZZZZ</name>
<dbReference type="Gene3D" id="3.40.50.300">
    <property type="entry name" value="P-loop containing nucleotide triphosphate hydrolases"/>
    <property type="match status" value="1"/>
</dbReference>
<dbReference type="InterPro" id="IPR027417">
    <property type="entry name" value="P-loop_NTPase"/>
</dbReference>
<dbReference type="GO" id="GO:0005524">
    <property type="term" value="F:ATP binding"/>
    <property type="evidence" value="ECO:0007669"/>
    <property type="project" value="InterPro"/>
</dbReference>
<dbReference type="InterPro" id="IPR014721">
    <property type="entry name" value="Ribsml_uS5_D2-typ_fold_subgr"/>
</dbReference>
<dbReference type="InterPro" id="IPR020568">
    <property type="entry name" value="Ribosomal_Su5_D2-typ_SF"/>
</dbReference>
<keyword evidence="2" id="KW-0378">Hydrolase</keyword>
<dbReference type="GO" id="GO:0004176">
    <property type="term" value="F:ATP-dependent peptidase activity"/>
    <property type="evidence" value="ECO:0007669"/>
    <property type="project" value="InterPro"/>
</dbReference>
<dbReference type="GO" id="GO:0016887">
    <property type="term" value="F:ATP hydrolysis activity"/>
    <property type="evidence" value="ECO:0007669"/>
    <property type="project" value="InterPro"/>
</dbReference>
<dbReference type="Gene3D" id="1.10.8.60">
    <property type="match status" value="1"/>
</dbReference>
<dbReference type="SUPFAM" id="SSF52540">
    <property type="entry name" value="P-loop containing nucleoside triphosphate hydrolases"/>
    <property type="match status" value="1"/>
</dbReference>
<organism evidence="4">
    <name type="scientific">viral metagenome</name>
    <dbReference type="NCBI Taxonomy" id="1070528"/>
    <lineage>
        <taxon>unclassified sequences</taxon>
        <taxon>metagenomes</taxon>
        <taxon>organismal metagenomes</taxon>
    </lineage>
</organism>
<dbReference type="InterPro" id="IPR003593">
    <property type="entry name" value="AAA+_ATPase"/>
</dbReference>
<dbReference type="InterPro" id="IPR008269">
    <property type="entry name" value="Lon_proteolytic"/>
</dbReference>
<dbReference type="GO" id="GO:0004252">
    <property type="term" value="F:serine-type endopeptidase activity"/>
    <property type="evidence" value="ECO:0007669"/>
    <property type="project" value="InterPro"/>
</dbReference>
<dbReference type="PANTHER" id="PTHR43718">
    <property type="entry name" value="LON PROTEASE"/>
    <property type="match status" value="1"/>
</dbReference>
<reference evidence="4" key="1">
    <citation type="journal article" date="2020" name="Nature">
        <title>Giant virus diversity and host interactions through global metagenomics.</title>
        <authorList>
            <person name="Schulz F."/>
            <person name="Roux S."/>
            <person name="Paez-Espino D."/>
            <person name="Jungbluth S."/>
            <person name="Walsh D.A."/>
            <person name="Denef V.J."/>
            <person name="McMahon K.D."/>
            <person name="Konstantinidis K.T."/>
            <person name="Eloe-Fadrosh E.A."/>
            <person name="Kyrpides N.C."/>
            <person name="Woyke T."/>
        </authorList>
    </citation>
    <scope>NUCLEOTIDE SEQUENCE</scope>
    <source>
        <strain evidence="4">GVMAG-M-3300021185-45</strain>
    </source>
</reference>
<keyword evidence="2" id="KW-0720">Serine protease</keyword>
<accession>A0A6C0CJN2</accession>
<dbReference type="AlphaFoldDB" id="A0A6C0CJN2"/>
<dbReference type="InterPro" id="IPR027065">
    <property type="entry name" value="Lon_Prtase"/>
</dbReference>
<proteinExistence type="predicted"/>
<feature type="domain" description="Lon proteolytic" evidence="3">
    <location>
        <begin position="890"/>
        <end position="1084"/>
    </location>
</feature>
<protein>
    <recommendedName>
        <fullName evidence="3">Lon proteolytic domain-containing protein</fullName>
    </recommendedName>
</protein>
<dbReference type="Gene3D" id="3.30.230.10">
    <property type="match status" value="1"/>
</dbReference>
<dbReference type="SUPFAM" id="SSF54211">
    <property type="entry name" value="Ribosomal protein S5 domain 2-like"/>
    <property type="match status" value="1"/>
</dbReference>
<evidence type="ECO:0000256" key="2">
    <source>
        <dbReference type="ARBA" id="ARBA00022825"/>
    </source>
</evidence>
<sequence>MKNTIISTNNNDIIPPSPSMTIKSHLQESIDYFNNLIQKTLLSVQKYKLLDIIGANELNTATQQLEHIYMMLSNNSILLKNKQNINKVKSNLDTIRNDINNIFNNYGTENMRDLLNIVYGDEYITAMDWDCNKYNLIETYVHPINFKVIPWKNDRKNYSDKILEKNKIIEDFIIVEKSNNLDCFDLSRTSNTFQSKVYGIKIAFHNEKEKKTIIVAGLVDEILTSCINNDYLNKLTEEIIKKSPSVNYYEERSFEKYIQSLTLKEFIIYSLDEVLNKYEGYMNQVKLIKQKTISQVVKEFINDDLFGQRKTLIQLLLKSDEHEYQYLSYLLYDLLSNDNNGTIDTTEQTLLFDSLPWKIKSFFKDAMKQTISYTSNLSNFDNSKIPLEQQICLMKSSDNIKEKAMSKLKEVKSKSDDNGSKARTYLEGLLKIPFGIYKEEPILNNVTQIREIFKLIINEINKIDNNFIEQKDIYTNIEIKNFCEIIKNKYINNIGESVINKLITTYTSDKRNELIVNICNINNIIKKNKLKRHKLNHSGKKIEYMKSQIIEFINDIKTNDIIVNDLLNNKNIQNGNIIECVHQAIELIESKWKDINTYMNNVRDILNNAVHGHEKAKSQIERILAQWINGEQTGYSFGFEGPPGVGKTSFAKKGLARCLKDEEDICRPFSFIAIGGQDNGSTLNGHNYTYVGSEWGKFVDILIKNKCMNPIIFIDELDKVSKTEHGKEIIGILTHLIDPTQNDVFQDKYFNGIDLDMSKALFVFSYNDVSAIDKILLDRIHRIKFEHLSLEDKLVITRKHILPEIYKNMGLDNCIEISDDNIIFIIENYTNEPGIRKFKELLFEIIGEINLSCLKSYETTELPIKITNSDIKYKYLKNYHENLIKKIPLKPQVGVINGLWANSMGQGGIIPIEVKFSPNTSLFDLKLTGLQGDVMKESMTVAKTLASSLVETDKLSQLIKSFEITKMQGIHIHCPEGSVPKDGPSAGTAITTAIYSLLTGRKINNTIAITGEINLQGNISAIGGLDLKILGGLKGGVKEFIFPKENEKDYKDFVEKYTDKNMLENIKFHIVEHISQVLNIILED</sequence>
<dbReference type="SMART" id="SM00382">
    <property type="entry name" value="AAA"/>
    <property type="match status" value="1"/>
</dbReference>
<dbReference type="InterPro" id="IPR003959">
    <property type="entry name" value="ATPase_AAA_core"/>
</dbReference>
<dbReference type="EMBL" id="MN739427">
    <property type="protein sequence ID" value="QHT04362.1"/>
    <property type="molecule type" value="Genomic_DNA"/>
</dbReference>
<dbReference type="PROSITE" id="PS51786">
    <property type="entry name" value="LON_PROTEOLYTIC"/>
    <property type="match status" value="1"/>
</dbReference>
<dbReference type="PANTHER" id="PTHR43718:SF2">
    <property type="entry name" value="LON PROTEASE HOMOLOG, MITOCHONDRIAL"/>
    <property type="match status" value="1"/>
</dbReference>
<evidence type="ECO:0000259" key="3">
    <source>
        <dbReference type="PROSITE" id="PS51786"/>
    </source>
</evidence>
<dbReference type="Pfam" id="PF00004">
    <property type="entry name" value="AAA"/>
    <property type="match status" value="1"/>
</dbReference>
<dbReference type="Pfam" id="PF05362">
    <property type="entry name" value="Lon_C"/>
    <property type="match status" value="1"/>
</dbReference>